<proteinExistence type="predicted"/>
<gene>
    <name evidence="2" type="ORF">E3D00_07515</name>
</gene>
<feature type="region of interest" description="Disordered" evidence="1">
    <location>
        <begin position="1"/>
        <end position="20"/>
    </location>
</feature>
<dbReference type="OrthoDB" id="7219931at2"/>
<evidence type="ECO:0000313" key="3">
    <source>
        <dbReference type="Proteomes" id="UP000316313"/>
    </source>
</evidence>
<dbReference type="AlphaFoldDB" id="A0A4Y6ULA7"/>
<dbReference type="KEGG" id="ssam:E3D00_07515"/>
<evidence type="ECO:0000313" key="2">
    <source>
        <dbReference type="EMBL" id="QDH17428.1"/>
    </source>
</evidence>
<organism evidence="2 3">
    <name type="scientific">Swingsia samuiensis</name>
    <dbReference type="NCBI Taxonomy" id="1293412"/>
    <lineage>
        <taxon>Bacteria</taxon>
        <taxon>Pseudomonadati</taxon>
        <taxon>Pseudomonadota</taxon>
        <taxon>Alphaproteobacteria</taxon>
        <taxon>Acetobacterales</taxon>
        <taxon>Acetobacteraceae</taxon>
        <taxon>Swingsia</taxon>
    </lineage>
</organism>
<dbReference type="Proteomes" id="UP000316313">
    <property type="component" value="Chromosome"/>
</dbReference>
<evidence type="ECO:0000256" key="1">
    <source>
        <dbReference type="SAM" id="MobiDB-lite"/>
    </source>
</evidence>
<sequence length="233" mass="25769">MSQAITRRSNAVSRPAYSAPSGDVADLIALKRDHFAVWKRDITPDRVRALRQQLAISERALAPADPEKIKSWLARLAPMVTNPPEPNGAILQIFCEVCSDIPDAAWTPESRLAWVRQPRRNGVAVGSFWPSPAELFNHLDTFGQKLRDEVAILKNLLAIAETPPEPEPTKLDAAEIARRKAVLAKLREELQAVDAEQDRKSAALRGSVREEKIAENPRKTNFSAGTEVPDMVG</sequence>
<dbReference type="EMBL" id="CP038141">
    <property type="protein sequence ID" value="QDH17428.1"/>
    <property type="molecule type" value="Genomic_DNA"/>
</dbReference>
<feature type="region of interest" description="Disordered" evidence="1">
    <location>
        <begin position="195"/>
        <end position="233"/>
    </location>
</feature>
<feature type="compositionally biased region" description="Basic and acidic residues" evidence="1">
    <location>
        <begin position="195"/>
        <end position="218"/>
    </location>
</feature>
<reference evidence="2 3" key="1">
    <citation type="submission" date="2019-03" db="EMBL/GenBank/DDBJ databases">
        <title>The complete genome sequence of Swingsia samuiensis NBRC107927(T).</title>
        <authorList>
            <person name="Chua K.-O."/>
            <person name="Chan K.-G."/>
            <person name="See-Too W.-S."/>
        </authorList>
    </citation>
    <scope>NUCLEOTIDE SEQUENCE [LARGE SCALE GENOMIC DNA]</scope>
    <source>
        <strain evidence="2 3">AH83</strain>
    </source>
</reference>
<protein>
    <submittedName>
        <fullName evidence="2">Uncharacterized protein</fullName>
    </submittedName>
</protein>
<keyword evidence="3" id="KW-1185">Reference proteome</keyword>
<feature type="compositionally biased region" description="Polar residues" evidence="1">
    <location>
        <begin position="1"/>
        <end position="12"/>
    </location>
</feature>
<name>A0A4Y6ULA7_9PROT</name>
<dbReference type="RefSeq" id="WP_141461366.1">
    <property type="nucleotide sequence ID" value="NZ_CP038141.1"/>
</dbReference>
<accession>A0A4Y6ULA7</accession>